<dbReference type="OMA" id="YASETCF"/>
<keyword evidence="3" id="KW-1185">Reference proteome</keyword>
<dbReference type="OrthoDB" id="5867298at2759"/>
<proteinExistence type="predicted"/>
<feature type="region of interest" description="Disordered" evidence="1">
    <location>
        <begin position="138"/>
        <end position="170"/>
    </location>
</feature>
<reference evidence="2 3" key="2">
    <citation type="submission" date="2018-11" db="EMBL/GenBank/DDBJ databases">
        <authorList>
            <consortium name="Pathogen Informatics"/>
        </authorList>
    </citation>
    <scope>NUCLEOTIDE SEQUENCE [LARGE SCALE GENOMIC DNA]</scope>
</reference>
<evidence type="ECO:0000313" key="3">
    <source>
        <dbReference type="Proteomes" id="UP000276776"/>
    </source>
</evidence>
<dbReference type="AlphaFoldDB" id="A0A0N5D2G9"/>
<protein>
    <submittedName>
        <fullName evidence="2 4">Uncharacterized protein</fullName>
    </submittedName>
</protein>
<evidence type="ECO:0000313" key="4">
    <source>
        <dbReference type="WBParaSite" id="TCLT_0000708101-mRNA-1"/>
    </source>
</evidence>
<name>A0A0N5D2G9_THECL</name>
<feature type="compositionally biased region" description="Basic and acidic residues" evidence="1">
    <location>
        <begin position="1"/>
        <end position="24"/>
    </location>
</feature>
<organism evidence="4">
    <name type="scientific">Thelazia callipaeda</name>
    <name type="common">Oriental eyeworm</name>
    <name type="synonym">Parasitic nematode</name>
    <dbReference type="NCBI Taxonomy" id="103827"/>
    <lineage>
        <taxon>Eukaryota</taxon>
        <taxon>Metazoa</taxon>
        <taxon>Ecdysozoa</taxon>
        <taxon>Nematoda</taxon>
        <taxon>Chromadorea</taxon>
        <taxon>Rhabditida</taxon>
        <taxon>Spirurina</taxon>
        <taxon>Spiruromorpha</taxon>
        <taxon>Thelazioidea</taxon>
        <taxon>Thelaziidae</taxon>
        <taxon>Thelazia</taxon>
    </lineage>
</organism>
<accession>A0A0N5D2G9</accession>
<sequence>MPTEPLDEKKILPEEESRSQFWKDDDNDPYADSPDTEIASLSETTQMPFMSSEKRIESLQSRLFVPASSRVSLAKTLAHKKLRKYASETCFAPEPSNSTDLLSKKISEKEVPVTTVGKNKIFSIQPVSSTACGMILHDGSPPYYQPHKREDSEGETSGSGSDATVASTTVTPILRNKSRYSRSNWRKSATHVFGTSVSSDAYNTPTSATILSMDSLQQPGLGMVARRENSLFIMDDDSLHEFDDEKGNFINDSVKSIN</sequence>
<dbReference type="Proteomes" id="UP000276776">
    <property type="component" value="Unassembled WGS sequence"/>
</dbReference>
<evidence type="ECO:0000256" key="1">
    <source>
        <dbReference type="SAM" id="MobiDB-lite"/>
    </source>
</evidence>
<reference evidence="4" key="1">
    <citation type="submission" date="2017-02" db="UniProtKB">
        <authorList>
            <consortium name="WormBaseParasite"/>
        </authorList>
    </citation>
    <scope>IDENTIFICATION</scope>
</reference>
<feature type="region of interest" description="Disordered" evidence="1">
    <location>
        <begin position="1"/>
        <end position="36"/>
    </location>
</feature>
<gene>
    <name evidence="2" type="ORF">TCLT_LOCUS7070</name>
</gene>
<dbReference type="WBParaSite" id="TCLT_0000708101-mRNA-1">
    <property type="protein sequence ID" value="TCLT_0000708101-mRNA-1"/>
    <property type="gene ID" value="TCLT_0000708101"/>
</dbReference>
<dbReference type="EMBL" id="UYYF01004471">
    <property type="protein sequence ID" value="VDN04491.1"/>
    <property type="molecule type" value="Genomic_DNA"/>
</dbReference>
<evidence type="ECO:0000313" key="2">
    <source>
        <dbReference type="EMBL" id="VDN04491.1"/>
    </source>
</evidence>